<evidence type="ECO:0000313" key="2">
    <source>
        <dbReference type="Proteomes" id="UP000659124"/>
    </source>
</evidence>
<dbReference type="RefSeq" id="WP_188090431.1">
    <property type="nucleotide sequence ID" value="NZ_JACVFC010000003.1"/>
</dbReference>
<sequence>MLPQIINNFVFEKSYINDLVTLVSPNKKITNIIPYSFTRTFNKAGLQSLEERRWYLYYGYFLVSKNGDTPQTVTFTNDSMIVVKWENFSYEVDQFLILANAITLQNPVPDVYVHFVGYRIQIEDTGKMPDFYVPSQPPEPQTVQLMLHNRTGVQLAVYVNNYRVPNTSPNSDWDIGIRILRGPTSIRFSPSVVPGVPVPDNTFLESREAAAGEGVSIPYTSFDQVFNFDSSQDVERHVTLYRNTVEPLREIVVNAYLTDQDDIYNSTVVEFTLPYQFDFDVTFKIARCVTNTSAGLNYCYGVQPGSGSGDPDAIVDVTIPRGTGTHRISLQPSPGKAFGYVERIEISAIGDARVTFIKFPGSSWILVLK</sequence>
<protein>
    <submittedName>
        <fullName evidence="1">Uncharacterized protein</fullName>
    </submittedName>
</protein>
<accession>A0ABR7TS57</accession>
<organism evidence="1 2">
    <name type="scientific">Chitinophaga qingshengii</name>
    <dbReference type="NCBI Taxonomy" id="1569794"/>
    <lineage>
        <taxon>Bacteria</taxon>
        <taxon>Pseudomonadati</taxon>
        <taxon>Bacteroidota</taxon>
        <taxon>Chitinophagia</taxon>
        <taxon>Chitinophagales</taxon>
        <taxon>Chitinophagaceae</taxon>
        <taxon>Chitinophaga</taxon>
    </lineage>
</organism>
<dbReference type="Proteomes" id="UP000659124">
    <property type="component" value="Unassembled WGS sequence"/>
</dbReference>
<proteinExistence type="predicted"/>
<evidence type="ECO:0000313" key="1">
    <source>
        <dbReference type="EMBL" id="MBC9933320.1"/>
    </source>
</evidence>
<name>A0ABR7TS57_9BACT</name>
<keyword evidence="2" id="KW-1185">Reference proteome</keyword>
<comment type="caution">
    <text evidence="1">The sequence shown here is derived from an EMBL/GenBank/DDBJ whole genome shotgun (WGS) entry which is preliminary data.</text>
</comment>
<gene>
    <name evidence="1" type="ORF">ICL07_23215</name>
</gene>
<dbReference type="EMBL" id="JACVFC010000003">
    <property type="protein sequence ID" value="MBC9933320.1"/>
    <property type="molecule type" value="Genomic_DNA"/>
</dbReference>
<reference evidence="1 2" key="1">
    <citation type="submission" date="2020-09" db="EMBL/GenBank/DDBJ databases">
        <title>Genome sequences of type strains of Chitinophaga qingshengii and Chitinophaga varians.</title>
        <authorList>
            <person name="Kittiwongwattana C."/>
        </authorList>
    </citation>
    <scope>NUCLEOTIDE SEQUENCE [LARGE SCALE GENOMIC DNA]</scope>
    <source>
        <strain evidence="1 2">JCM 30026</strain>
    </source>
</reference>